<evidence type="ECO:0000259" key="1">
    <source>
        <dbReference type="Pfam" id="PF16064"/>
    </source>
</evidence>
<dbReference type="AlphaFoldDB" id="A0AAV0XNB0"/>
<evidence type="ECO:0000313" key="2">
    <source>
        <dbReference type="EMBL" id="CAI6369965.1"/>
    </source>
</evidence>
<reference evidence="2 3" key="1">
    <citation type="submission" date="2023-01" db="EMBL/GenBank/DDBJ databases">
        <authorList>
            <person name="Whitehead M."/>
        </authorList>
    </citation>
    <scope>NUCLEOTIDE SEQUENCE [LARGE SCALE GENOMIC DNA]</scope>
</reference>
<dbReference type="InterPro" id="IPR032071">
    <property type="entry name" value="DUF4806"/>
</dbReference>
<evidence type="ECO:0000313" key="3">
    <source>
        <dbReference type="Proteomes" id="UP001160148"/>
    </source>
</evidence>
<gene>
    <name evidence="2" type="ORF">MEUPH1_LOCUS24140</name>
</gene>
<accession>A0AAV0XNB0</accession>
<proteinExistence type="predicted"/>
<sequence>MKHDLKNIQESIDNLFAVQQQILDKLNNIQVSEALNFDGSFDNTADDNMLHINNDADLDIVEDKLTKEHTFRNKVVLELSRLTGSSMSETVRKIMQKLFTDNFLANYSYIGFKGKKQFSTLQTCRVIFESIRKMRQYKDVSDIEIEKPLKNWMAQSSARIKKTMEKSSISDKS</sequence>
<protein>
    <recommendedName>
        <fullName evidence="1">DUF4806 domain-containing protein</fullName>
    </recommendedName>
</protein>
<name>A0AAV0XNB0_9HEMI</name>
<dbReference type="Proteomes" id="UP001160148">
    <property type="component" value="Unassembled WGS sequence"/>
</dbReference>
<organism evidence="2 3">
    <name type="scientific">Macrosiphum euphorbiae</name>
    <name type="common">potato aphid</name>
    <dbReference type="NCBI Taxonomy" id="13131"/>
    <lineage>
        <taxon>Eukaryota</taxon>
        <taxon>Metazoa</taxon>
        <taxon>Ecdysozoa</taxon>
        <taxon>Arthropoda</taxon>
        <taxon>Hexapoda</taxon>
        <taxon>Insecta</taxon>
        <taxon>Pterygota</taxon>
        <taxon>Neoptera</taxon>
        <taxon>Paraneoptera</taxon>
        <taxon>Hemiptera</taxon>
        <taxon>Sternorrhyncha</taxon>
        <taxon>Aphidomorpha</taxon>
        <taxon>Aphidoidea</taxon>
        <taxon>Aphididae</taxon>
        <taxon>Macrosiphini</taxon>
        <taxon>Macrosiphum</taxon>
    </lineage>
</organism>
<keyword evidence="3" id="KW-1185">Reference proteome</keyword>
<dbReference type="PANTHER" id="PTHR34153">
    <property type="entry name" value="SI:CH211-262H13.3-RELATED-RELATED"/>
    <property type="match status" value="1"/>
</dbReference>
<dbReference type="PANTHER" id="PTHR34153:SF2">
    <property type="entry name" value="SI:CH211-262H13.3-RELATED"/>
    <property type="match status" value="1"/>
</dbReference>
<dbReference type="Pfam" id="PF16064">
    <property type="entry name" value="DUF4806"/>
    <property type="match status" value="1"/>
</dbReference>
<dbReference type="EMBL" id="CARXXK010000117">
    <property type="protein sequence ID" value="CAI6369965.1"/>
    <property type="molecule type" value="Genomic_DNA"/>
</dbReference>
<feature type="domain" description="DUF4806" evidence="1">
    <location>
        <begin position="52"/>
        <end position="123"/>
    </location>
</feature>
<comment type="caution">
    <text evidence="2">The sequence shown here is derived from an EMBL/GenBank/DDBJ whole genome shotgun (WGS) entry which is preliminary data.</text>
</comment>